<gene>
    <name evidence="1" type="ORF">ACFSJS_22515</name>
</gene>
<protein>
    <submittedName>
        <fullName evidence="1">Uncharacterized protein</fullName>
    </submittedName>
</protein>
<accession>A0ABW4PQ63</accession>
<evidence type="ECO:0000313" key="2">
    <source>
        <dbReference type="Proteomes" id="UP001597365"/>
    </source>
</evidence>
<reference evidence="2" key="1">
    <citation type="journal article" date="2019" name="Int. J. Syst. Evol. Microbiol.">
        <title>The Global Catalogue of Microorganisms (GCM) 10K type strain sequencing project: providing services to taxonomists for standard genome sequencing and annotation.</title>
        <authorList>
            <consortium name="The Broad Institute Genomics Platform"/>
            <consortium name="The Broad Institute Genome Sequencing Center for Infectious Disease"/>
            <person name="Wu L."/>
            <person name="Ma J."/>
        </authorList>
    </citation>
    <scope>NUCLEOTIDE SEQUENCE [LARGE SCALE GENOMIC DNA]</scope>
    <source>
        <strain evidence="2">CGMCC 4.7455</strain>
    </source>
</reference>
<name>A0ABW4PQ63_9ACTN</name>
<dbReference type="RefSeq" id="WP_380903263.1">
    <property type="nucleotide sequence ID" value="NZ_JBHUFU010000015.1"/>
</dbReference>
<keyword evidence="2" id="KW-1185">Reference proteome</keyword>
<proteinExistence type="predicted"/>
<comment type="caution">
    <text evidence="1">The sequence shown here is derived from an EMBL/GenBank/DDBJ whole genome shotgun (WGS) entry which is preliminary data.</text>
</comment>
<sequence>MTTPDPLERITRLEERLAALEQGTVPPPPDEVPFYPTSFNGLAWIDATSFTTAWETLITPRTLTLALGLVLIGDSVGGVNTGGEWRVVLNDTGIVRSGTVPASFSWVFPAEVIDLSAHLTSTSLKIQIQARRTAGAATGGRYGNGGAVGCSPRYARLL</sequence>
<dbReference type="EMBL" id="JBHUFU010000015">
    <property type="protein sequence ID" value="MFD1832397.1"/>
    <property type="molecule type" value="Genomic_DNA"/>
</dbReference>
<evidence type="ECO:0000313" key="1">
    <source>
        <dbReference type="EMBL" id="MFD1832397.1"/>
    </source>
</evidence>
<dbReference type="Proteomes" id="UP001597365">
    <property type="component" value="Unassembled WGS sequence"/>
</dbReference>
<organism evidence="1 2">
    <name type="scientific">Streptomyces desertarenae</name>
    <dbReference type="NCBI Taxonomy" id="2666184"/>
    <lineage>
        <taxon>Bacteria</taxon>
        <taxon>Bacillati</taxon>
        <taxon>Actinomycetota</taxon>
        <taxon>Actinomycetes</taxon>
        <taxon>Kitasatosporales</taxon>
        <taxon>Streptomycetaceae</taxon>
        <taxon>Streptomyces</taxon>
    </lineage>
</organism>